<evidence type="ECO:0000313" key="1">
    <source>
        <dbReference type="EMBL" id="RMD77692.1"/>
    </source>
</evidence>
<dbReference type="EMBL" id="RFKV01000009">
    <property type="protein sequence ID" value="RMD77692.1"/>
    <property type="molecule type" value="Genomic_DNA"/>
</dbReference>
<proteinExistence type="predicted"/>
<sequence length="301" mass="35746">MTTKDLNTTLIGMIEGSEFGISDIDRIRNLHITGVYTESILHLICRMLIQDVYNKKPFLFFDMHNKSIDAVLPYIPNYNIDQIIYLDPENIYQNLNVDYTNLSETSNNEYIEILVNSLNYKNIIDERIGMIFRADFECFTSEVQRKKFIYNVIIAFQKILFSRLQLPTYRKPLFTFYLTDLSADTYDLKKWSNMFEDQLDQNFCLVTTSQKITNLPKPYQEELLMMYGNLIILKPEERDLEIFTKLFKSSTVEQLRNLKDTEAIFKIFYNGEKQKEFKAQLYQGLFERFGYEKIIASKQLF</sequence>
<reference evidence="1 2" key="1">
    <citation type="submission" date="2018-10" db="EMBL/GenBank/DDBJ databases">
        <title>Thermophilic Lithotrophy and Phototrophy in an Intertidal, Iron-rich, Geothermal Spring.</title>
        <authorList>
            <person name="Ward L.M."/>
            <person name="Idei A."/>
            <person name="Nakagawa M."/>
            <person name="Ueno Y."/>
            <person name="Fischer W."/>
            <person name="Mcglynn S.E."/>
        </authorList>
    </citation>
    <scope>NUCLEOTIDE SEQUENCE [LARGE SCALE GENOMIC DNA]</scope>
    <source>
        <strain evidence="1">J137</strain>
    </source>
</reference>
<comment type="caution">
    <text evidence="1">The sequence shown here is derived from an EMBL/GenBank/DDBJ whole genome shotgun (WGS) entry which is preliminary data.</text>
</comment>
<dbReference type="AlphaFoldDB" id="A0A3M0Z029"/>
<protein>
    <submittedName>
        <fullName evidence="1">Uncharacterized protein</fullName>
    </submittedName>
</protein>
<evidence type="ECO:0000313" key="2">
    <source>
        <dbReference type="Proteomes" id="UP000269410"/>
    </source>
</evidence>
<accession>A0A3M0Z029</accession>
<dbReference type="Proteomes" id="UP000269410">
    <property type="component" value="Unassembled WGS sequence"/>
</dbReference>
<name>A0A3M0Z029_9BACT</name>
<organism evidence="1 2">
    <name type="scientific">Candidatus Dojkabacteria bacterium</name>
    <dbReference type="NCBI Taxonomy" id="2099670"/>
    <lineage>
        <taxon>Bacteria</taxon>
        <taxon>Candidatus Dojkabacteria</taxon>
    </lineage>
</organism>
<gene>
    <name evidence="1" type="ORF">D6810_00300</name>
</gene>